<dbReference type="STRING" id="1353952.A0A165I0U5"/>
<protein>
    <recommendedName>
        <fullName evidence="5">RTA1-domain-containing protein</fullName>
    </recommendedName>
</protein>
<keyword evidence="2" id="KW-0472">Membrane</keyword>
<dbReference type="EMBL" id="KV423935">
    <property type="protein sequence ID" value="KZT59990.1"/>
    <property type="molecule type" value="Genomic_DNA"/>
</dbReference>
<gene>
    <name evidence="3" type="ORF">CALCODRAFT_515700</name>
</gene>
<keyword evidence="2" id="KW-0812">Transmembrane</keyword>
<feature type="transmembrane region" description="Helical" evidence="2">
    <location>
        <begin position="163"/>
        <end position="186"/>
    </location>
</feature>
<dbReference type="InParanoid" id="A0A165I0U5"/>
<name>A0A165I0U5_9BASI</name>
<feature type="transmembrane region" description="Helical" evidence="2">
    <location>
        <begin position="122"/>
        <end position="143"/>
    </location>
</feature>
<dbReference type="AlphaFoldDB" id="A0A165I0U5"/>
<feature type="transmembrane region" description="Helical" evidence="2">
    <location>
        <begin position="207"/>
        <end position="229"/>
    </location>
</feature>
<feature type="compositionally biased region" description="Basic and acidic residues" evidence="1">
    <location>
        <begin position="326"/>
        <end position="335"/>
    </location>
</feature>
<feature type="transmembrane region" description="Helical" evidence="2">
    <location>
        <begin position="46"/>
        <end position="68"/>
    </location>
</feature>
<evidence type="ECO:0000256" key="2">
    <source>
        <dbReference type="SAM" id="Phobius"/>
    </source>
</evidence>
<sequence>MAYFPIDYAYLVGSWCAAVLWGIFGVAFFLCIWLSHRHDRVNRVQTLAIILLYLLGTLNVALDFTRLIQGFVFTSSAQERIEYFSNVAAGINVAKDFTYITMLWISDSILVWRCWIVWRRSWLVIFFPLIMLLGEAVVGYVAIGKYLSPNMPTDASIKPLGTAMFSISLGTNVLVTGMIAGRLWWVSRQTAKIVASGRHATSGALRLVIESGLAITTAKIIEFICYQIVFASDASVQALYTVFEAMPQIFGIIPTLILLSIQLKVIPSESPHSVSYSSRSGRSLPIYFKTSAERHSHPRPMGTFEHKPSDLPIICVETAVFKDNSRDSTDVELGERGVGMSEGGSGTESSAV</sequence>
<dbReference type="OrthoDB" id="3354175at2759"/>
<feature type="transmembrane region" description="Helical" evidence="2">
    <location>
        <begin position="97"/>
        <end position="115"/>
    </location>
</feature>
<reference evidence="3 4" key="1">
    <citation type="journal article" date="2016" name="Mol. Biol. Evol.">
        <title>Comparative Genomics of Early-Diverging Mushroom-Forming Fungi Provides Insights into the Origins of Lignocellulose Decay Capabilities.</title>
        <authorList>
            <person name="Nagy L.G."/>
            <person name="Riley R."/>
            <person name="Tritt A."/>
            <person name="Adam C."/>
            <person name="Daum C."/>
            <person name="Floudas D."/>
            <person name="Sun H."/>
            <person name="Yadav J.S."/>
            <person name="Pangilinan J."/>
            <person name="Larsson K.H."/>
            <person name="Matsuura K."/>
            <person name="Barry K."/>
            <person name="Labutti K."/>
            <person name="Kuo R."/>
            <person name="Ohm R.A."/>
            <person name="Bhattacharya S.S."/>
            <person name="Shirouzu T."/>
            <person name="Yoshinaga Y."/>
            <person name="Martin F.M."/>
            <person name="Grigoriev I.V."/>
            <person name="Hibbett D.S."/>
        </authorList>
    </citation>
    <scope>NUCLEOTIDE SEQUENCE [LARGE SCALE GENOMIC DNA]</scope>
    <source>
        <strain evidence="3 4">HHB12733</strain>
    </source>
</reference>
<keyword evidence="4" id="KW-1185">Reference proteome</keyword>
<organism evidence="3 4">
    <name type="scientific">Calocera cornea HHB12733</name>
    <dbReference type="NCBI Taxonomy" id="1353952"/>
    <lineage>
        <taxon>Eukaryota</taxon>
        <taxon>Fungi</taxon>
        <taxon>Dikarya</taxon>
        <taxon>Basidiomycota</taxon>
        <taxon>Agaricomycotina</taxon>
        <taxon>Dacrymycetes</taxon>
        <taxon>Dacrymycetales</taxon>
        <taxon>Dacrymycetaceae</taxon>
        <taxon>Calocera</taxon>
    </lineage>
</organism>
<evidence type="ECO:0008006" key="5">
    <source>
        <dbReference type="Google" id="ProtNLM"/>
    </source>
</evidence>
<feature type="transmembrane region" description="Helical" evidence="2">
    <location>
        <begin position="12"/>
        <end position="34"/>
    </location>
</feature>
<feature type="region of interest" description="Disordered" evidence="1">
    <location>
        <begin position="326"/>
        <end position="352"/>
    </location>
</feature>
<feature type="compositionally biased region" description="Gly residues" evidence="1">
    <location>
        <begin position="336"/>
        <end position="346"/>
    </location>
</feature>
<evidence type="ECO:0000256" key="1">
    <source>
        <dbReference type="SAM" id="MobiDB-lite"/>
    </source>
</evidence>
<evidence type="ECO:0000313" key="4">
    <source>
        <dbReference type="Proteomes" id="UP000076842"/>
    </source>
</evidence>
<dbReference type="Proteomes" id="UP000076842">
    <property type="component" value="Unassembled WGS sequence"/>
</dbReference>
<evidence type="ECO:0000313" key="3">
    <source>
        <dbReference type="EMBL" id="KZT59990.1"/>
    </source>
</evidence>
<accession>A0A165I0U5</accession>
<proteinExistence type="predicted"/>
<feature type="transmembrane region" description="Helical" evidence="2">
    <location>
        <begin position="249"/>
        <end position="266"/>
    </location>
</feature>
<keyword evidence="2" id="KW-1133">Transmembrane helix</keyword>